<organism evidence="2 3">
    <name type="scientific">Chryseobacterium arachidis</name>
    <dbReference type="NCBI Taxonomy" id="1416778"/>
    <lineage>
        <taxon>Bacteria</taxon>
        <taxon>Pseudomonadati</taxon>
        <taxon>Bacteroidota</taxon>
        <taxon>Flavobacteriia</taxon>
        <taxon>Flavobacteriales</taxon>
        <taxon>Weeksellaceae</taxon>
        <taxon>Chryseobacterium group</taxon>
        <taxon>Chryseobacterium</taxon>
    </lineage>
</organism>
<sequence length="207" mass="24282">MKKLFDGNHLSSYLLDVKEKITSQLNSYPEGEILNLEKEKIIESNLKVFRIKNIGINFESRTSKIEMIPLTKDQFPLQARFSLEAGKKYDCAKITYTYDITGDGIFFYLRPSKFYYQINFDTGIVQNKLKINIQTTYGSENLSDQIKNEVKGFMRRFEDEVVKNIETINQEINEFNEELPKFINDLIDQRKSKIISKKDAENDLNNF</sequence>
<dbReference type="EMBL" id="FQUT01000001">
    <property type="protein sequence ID" value="SHE46753.1"/>
    <property type="molecule type" value="Genomic_DNA"/>
</dbReference>
<dbReference type="RefSeq" id="WP_072952851.1">
    <property type="nucleotide sequence ID" value="NZ_FQUT01000001.1"/>
</dbReference>
<dbReference type="OrthoDB" id="5447244at2"/>
<name>A0A1M4TQM7_9FLAO</name>
<evidence type="ECO:0000313" key="3">
    <source>
        <dbReference type="Proteomes" id="UP000184518"/>
    </source>
</evidence>
<reference evidence="3" key="1">
    <citation type="submission" date="2016-11" db="EMBL/GenBank/DDBJ databases">
        <authorList>
            <person name="Varghese N."/>
            <person name="Submissions S."/>
        </authorList>
    </citation>
    <scope>NUCLEOTIDE SEQUENCE [LARGE SCALE GENOMIC DNA]</scope>
    <source>
        <strain evidence="3">DSM 27619</strain>
    </source>
</reference>
<keyword evidence="1" id="KW-0175">Coiled coil</keyword>
<keyword evidence="3" id="KW-1185">Reference proteome</keyword>
<protein>
    <submittedName>
        <fullName evidence="2">Uncharacterized protein</fullName>
    </submittedName>
</protein>
<dbReference type="AlphaFoldDB" id="A0A1M4TQM7"/>
<proteinExistence type="predicted"/>
<dbReference type="Proteomes" id="UP000184518">
    <property type="component" value="Unassembled WGS sequence"/>
</dbReference>
<evidence type="ECO:0000256" key="1">
    <source>
        <dbReference type="SAM" id="Coils"/>
    </source>
</evidence>
<feature type="coiled-coil region" evidence="1">
    <location>
        <begin position="158"/>
        <end position="185"/>
    </location>
</feature>
<accession>A0A1M4TQM7</accession>
<evidence type="ECO:0000313" key="2">
    <source>
        <dbReference type="EMBL" id="SHE46753.1"/>
    </source>
</evidence>
<gene>
    <name evidence="2" type="ORF">SAMN05443633_101300</name>
</gene>